<dbReference type="AlphaFoldDB" id="A0A1B1NAP7"/>
<accession>A0A1B1NAP7</accession>
<keyword evidence="3" id="KW-1185">Reference proteome</keyword>
<keyword evidence="1" id="KW-1133">Transmembrane helix</keyword>
<feature type="transmembrane region" description="Helical" evidence="1">
    <location>
        <begin position="156"/>
        <end position="173"/>
    </location>
</feature>
<evidence type="ECO:0000256" key="1">
    <source>
        <dbReference type="SAM" id="Phobius"/>
    </source>
</evidence>
<organism evidence="2 3">
    <name type="scientific">Serinicoccus hydrothermalis</name>
    <dbReference type="NCBI Taxonomy" id="1758689"/>
    <lineage>
        <taxon>Bacteria</taxon>
        <taxon>Bacillati</taxon>
        <taxon>Actinomycetota</taxon>
        <taxon>Actinomycetes</taxon>
        <taxon>Micrococcales</taxon>
        <taxon>Ornithinimicrobiaceae</taxon>
        <taxon>Serinicoccus</taxon>
    </lineage>
</organism>
<feature type="transmembrane region" description="Helical" evidence="1">
    <location>
        <begin position="123"/>
        <end position="144"/>
    </location>
</feature>
<reference evidence="2 3" key="1">
    <citation type="submission" date="2016-03" db="EMBL/GenBank/DDBJ databases">
        <title>Shallow-sea hydrothermal system.</title>
        <authorList>
            <person name="Tang K."/>
        </authorList>
    </citation>
    <scope>NUCLEOTIDE SEQUENCE [LARGE SCALE GENOMIC DNA]</scope>
    <source>
        <strain evidence="2 3">JLT9</strain>
    </source>
</reference>
<dbReference type="OrthoDB" id="4872202at2"/>
<feature type="transmembrane region" description="Helical" evidence="1">
    <location>
        <begin position="44"/>
        <end position="59"/>
    </location>
</feature>
<protein>
    <submittedName>
        <fullName evidence="2">Uncharacterized protein</fullName>
    </submittedName>
</protein>
<keyword evidence="1" id="KW-0812">Transmembrane</keyword>
<proteinExistence type="predicted"/>
<gene>
    <name evidence="2" type="ORF">SGUI_1107</name>
</gene>
<dbReference type="EMBL" id="CP014989">
    <property type="protein sequence ID" value="ANS78503.1"/>
    <property type="molecule type" value="Genomic_DNA"/>
</dbReference>
<name>A0A1B1NAP7_9MICO</name>
<keyword evidence="1" id="KW-0472">Membrane</keyword>
<evidence type="ECO:0000313" key="3">
    <source>
        <dbReference type="Proteomes" id="UP000092482"/>
    </source>
</evidence>
<feature type="transmembrane region" description="Helical" evidence="1">
    <location>
        <begin position="87"/>
        <end position="111"/>
    </location>
</feature>
<feature type="transmembrane region" description="Helical" evidence="1">
    <location>
        <begin position="64"/>
        <end position="81"/>
    </location>
</feature>
<sequence>MGELREHWVNLRTATPSHRRVRLLAVLGALGFALSQAAAGGGGPVAWVGAVVLGLLVVVQPNGIMPALFLVWAIASWWAGVEGPWHWALLPATWSLLLVHASAALAASVPPQASVPASVLRRYAVHTGVVALVSTVVWALAALVTTGGDGGGPLPAVLGLALLALALVGYVRVRERQRQQA</sequence>
<dbReference type="KEGG" id="serj:SGUI_1107"/>
<dbReference type="Proteomes" id="UP000092482">
    <property type="component" value="Chromosome"/>
</dbReference>
<dbReference type="RefSeq" id="WP_066637357.1">
    <property type="nucleotide sequence ID" value="NZ_CP014989.1"/>
</dbReference>
<evidence type="ECO:0000313" key="2">
    <source>
        <dbReference type="EMBL" id="ANS78503.1"/>
    </source>
</evidence>
<dbReference type="STRING" id="1758689.SGUI_1107"/>